<evidence type="ECO:0000256" key="2">
    <source>
        <dbReference type="ARBA" id="ARBA00022603"/>
    </source>
</evidence>
<dbReference type="InParanoid" id="I7MK94"/>
<comment type="catalytic activity">
    <reaction evidence="10">
        <text>N-terminal L-alanyl-L-prolyl-L-lysyl-[protein] + 3 S-adenosyl-L-methionine = N-terminal N,N,N-trimethyl-L-alanyl-L-prolyl-L-lysyl-[protein] + 3 S-adenosyl-L-homocysteine + 3 H(+)</text>
        <dbReference type="Rhea" id="RHEA:54712"/>
        <dbReference type="Rhea" id="RHEA-COMP:13785"/>
        <dbReference type="Rhea" id="RHEA-COMP:13971"/>
        <dbReference type="ChEBI" id="CHEBI:15378"/>
        <dbReference type="ChEBI" id="CHEBI:57856"/>
        <dbReference type="ChEBI" id="CHEBI:59789"/>
        <dbReference type="ChEBI" id="CHEBI:138057"/>
        <dbReference type="ChEBI" id="CHEBI:138315"/>
        <dbReference type="EC" id="2.1.1.244"/>
    </reaction>
</comment>
<accession>I7MK94</accession>
<keyword evidence="3" id="KW-0808">Transferase</keyword>
<dbReference type="STRING" id="312017.I7MK94"/>
<dbReference type="PIRSF" id="PIRSF016958">
    <property type="entry name" value="DUF858_MeTrfase_lik"/>
    <property type="match status" value="1"/>
</dbReference>
<proteinExistence type="inferred from homology"/>
<keyword evidence="4 11" id="KW-0949">S-adenosyl-L-methionine</keyword>
<evidence type="ECO:0000256" key="8">
    <source>
        <dbReference type="ARBA" id="ARBA00047306"/>
    </source>
</evidence>
<dbReference type="GeneID" id="7843262"/>
<feature type="binding site" evidence="11">
    <location>
        <begin position="154"/>
        <end position="155"/>
    </location>
    <ligand>
        <name>S-adenosyl-L-methionine</name>
        <dbReference type="ChEBI" id="CHEBI:59789"/>
    </ligand>
</feature>
<feature type="binding site" evidence="11">
    <location>
        <position position="105"/>
    </location>
    <ligand>
        <name>S-adenosyl-L-methionine</name>
        <dbReference type="ChEBI" id="CHEBI:59789"/>
    </ligand>
</feature>
<evidence type="ECO:0000256" key="10">
    <source>
        <dbReference type="ARBA" id="ARBA00048167"/>
    </source>
</evidence>
<dbReference type="GO" id="GO:0005737">
    <property type="term" value="C:cytoplasm"/>
    <property type="evidence" value="ECO:0007669"/>
    <property type="project" value="TreeGrafter"/>
</dbReference>
<feature type="binding site" evidence="11">
    <location>
        <position position="169"/>
    </location>
    <ligand>
        <name>S-adenosyl-L-methionine</name>
        <dbReference type="ChEBI" id="CHEBI:59789"/>
    </ligand>
</feature>
<dbReference type="FunFam" id="3.40.50.150:FF:000245">
    <property type="entry name" value="Methyltransferase domain containing protein"/>
    <property type="match status" value="1"/>
</dbReference>
<dbReference type="GO" id="GO:0032259">
    <property type="term" value="P:methylation"/>
    <property type="evidence" value="ECO:0007669"/>
    <property type="project" value="UniProtKB-KW"/>
</dbReference>
<name>I7MK94_TETTS</name>
<evidence type="ECO:0000256" key="11">
    <source>
        <dbReference type="PIRSR" id="PIRSR016958-1"/>
    </source>
</evidence>
<comment type="catalytic activity">
    <reaction evidence="8">
        <text>N-terminal L-seryl-L-prolyl-L-lysyl-[protein] + 3 S-adenosyl-L-methionine = N-terminal N,N,N-trimethyl-L-seryl-L-prolyl-L-lysyl-[protein] + 3 S-adenosyl-L-homocysteine + 3 H(+)</text>
        <dbReference type="Rhea" id="RHEA:54724"/>
        <dbReference type="Rhea" id="RHEA-COMP:13789"/>
        <dbReference type="Rhea" id="RHEA-COMP:13973"/>
        <dbReference type="ChEBI" id="CHEBI:15378"/>
        <dbReference type="ChEBI" id="CHEBI:57856"/>
        <dbReference type="ChEBI" id="CHEBI:59789"/>
        <dbReference type="ChEBI" id="CHEBI:138061"/>
        <dbReference type="ChEBI" id="CHEBI:138317"/>
        <dbReference type="EC" id="2.1.1.244"/>
    </reaction>
</comment>
<gene>
    <name evidence="12" type="ORF">TTHERM_00279880</name>
</gene>
<dbReference type="PANTHER" id="PTHR12753:SF0">
    <property type="entry name" value="ALPHA N-TERMINAL PROTEIN METHYLTRANSFERASE 1"/>
    <property type="match status" value="1"/>
</dbReference>
<dbReference type="CDD" id="cd02440">
    <property type="entry name" value="AdoMet_MTases"/>
    <property type="match status" value="1"/>
</dbReference>
<sequence length="276" mass="31878">MASKINLNSEEVGSDCQGSVYKNIQEMWDTELSNKDTGSVINKIGSKDNWYSKQAQYWEKTEATVEGVLGGFGKLHKPDITDSRKLLELLHDKYDLNYGRVIDCGAGMGRITKEFLLHFFKNADVVDQNPKYIEACKQNFKDDKRVVHFIAKGLQELEFPEKYDCIWIQWVCNYLTDEDFVKFLKRCSEALVQNGFIIVKENIAQKGFIVDKEDSSVTRSDKLFLDVFKQADLKVVETQMQSNFPKELFKVKTYALVPAQKKQDEKMMEETEEKTA</sequence>
<dbReference type="InterPro" id="IPR029063">
    <property type="entry name" value="SAM-dependent_MTases_sf"/>
</dbReference>
<keyword evidence="2" id="KW-0489">Methyltransferase</keyword>
<dbReference type="OrthoDB" id="1298661at2759"/>
<evidence type="ECO:0000313" key="13">
    <source>
        <dbReference type="Proteomes" id="UP000009168"/>
    </source>
</evidence>
<dbReference type="KEGG" id="tet:TTHERM_00279880"/>
<comment type="catalytic activity">
    <reaction evidence="9">
        <text>N-terminal L-prolyl-L-prolyl-L-lysyl-[protein] + 2 S-adenosyl-L-methionine = N-terminal N,N-dimethyl-L-prolyl-L-prolyl-L-lysyl-[protein] + 2 S-adenosyl-L-homocysteine + 2 H(+)</text>
        <dbReference type="Rhea" id="RHEA:54736"/>
        <dbReference type="Rhea" id="RHEA-COMP:13787"/>
        <dbReference type="Rhea" id="RHEA-COMP:13974"/>
        <dbReference type="ChEBI" id="CHEBI:15378"/>
        <dbReference type="ChEBI" id="CHEBI:57856"/>
        <dbReference type="ChEBI" id="CHEBI:59789"/>
        <dbReference type="ChEBI" id="CHEBI:138059"/>
        <dbReference type="ChEBI" id="CHEBI:138318"/>
        <dbReference type="EC" id="2.1.1.244"/>
    </reaction>
</comment>
<keyword evidence="13" id="KW-1185">Reference proteome</keyword>
<evidence type="ECO:0000256" key="5">
    <source>
        <dbReference type="ARBA" id="ARBA00039112"/>
    </source>
</evidence>
<dbReference type="GO" id="GO:0071885">
    <property type="term" value="F:N-terminal protein N-methyltransferase activity"/>
    <property type="evidence" value="ECO:0007669"/>
    <property type="project" value="UniProtKB-EC"/>
</dbReference>
<dbReference type="RefSeq" id="XP_001018144.2">
    <property type="nucleotide sequence ID" value="XM_001018144.2"/>
</dbReference>
<evidence type="ECO:0000256" key="4">
    <source>
        <dbReference type="ARBA" id="ARBA00022691"/>
    </source>
</evidence>
<organism evidence="12 13">
    <name type="scientific">Tetrahymena thermophila (strain SB210)</name>
    <dbReference type="NCBI Taxonomy" id="312017"/>
    <lineage>
        <taxon>Eukaryota</taxon>
        <taxon>Sar</taxon>
        <taxon>Alveolata</taxon>
        <taxon>Ciliophora</taxon>
        <taxon>Intramacronucleata</taxon>
        <taxon>Oligohymenophorea</taxon>
        <taxon>Hymenostomatida</taxon>
        <taxon>Tetrahymenina</taxon>
        <taxon>Tetrahymenidae</taxon>
        <taxon>Tetrahymena</taxon>
    </lineage>
</organism>
<dbReference type="PANTHER" id="PTHR12753">
    <property type="entry name" value="AD-003 - RELATED"/>
    <property type="match status" value="1"/>
</dbReference>
<dbReference type="EMBL" id="GG662656">
    <property type="protein sequence ID" value="EAR97899.2"/>
    <property type="molecule type" value="Genomic_DNA"/>
</dbReference>
<dbReference type="InterPro" id="IPR008576">
    <property type="entry name" value="MeTrfase_NTM1"/>
</dbReference>
<feature type="binding site" evidence="11">
    <location>
        <position position="110"/>
    </location>
    <ligand>
        <name>S-adenosyl-L-methionine</name>
        <dbReference type="ChEBI" id="CHEBI:59789"/>
    </ligand>
</feature>
<dbReference type="AlphaFoldDB" id="I7MK94"/>
<dbReference type="Pfam" id="PF05891">
    <property type="entry name" value="Methyltransf_PK"/>
    <property type="match status" value="1"/>
</dbReference>
<evidence type="ECO:0000256" key="7">
    <source>
        <dbReference type="ARBA" id="ARBA00043129"/>
    </source>
</evidence>
<evidence type="ECO:0000313" key="12">
    <source>
        <dbReference type="EMBL" id="EAR97899.2"/>
    </source>
</evidence>
<evidence type="ECO:0000256" key="3">
    <source>
        <dbReference type="ARBA" id="ARBA00022679"/>
    </source>
</evidence>
<reference evidence="13" key="1">
    <citation type="journal article" date="2006" name="PLoS Biol.">
        <title>Macronuclear genome sequence of the ciliate Tetrahymena thermophila, a model eukaryote.</title>
        <authorList>
            <person name="Eisen J.A."/>
            <person name="Coyne R.S."/>
            <person name="Wu M."/>
            <person name="Wu D."/>
            <person name="Thiagarajan M."/>
            <person name="Wortman J.R."/>
            <person name="Badger J.H."/>
            <person name="Ren Q."/>
            <person name="Amedeo P."/>
            <person name="Jones K.M."/>
            <person name="Tallon L.J."/>
            <person name="Delcher A.L."/>
            <person name="Salzberg S.L."/>
            <person name="Silva J.C."/>
            <person name="Haas B.J."/>
            <person name="Majoros W.H."/>
            <person name="Farzad M."/>
            <person name="Carlton J.M."/>
            <person name="Smith R.K. Jr."/>
            <person name="Garg J."/>
            <person name="Pearlman R.E."/>
            <person name="Karrer K.M."/>
            <person name="Sun L."/>
            <person name="Manning G."/>
            <person name="Elde N.C."/>
            <person name="Turkewitz A.P."/>
            <person name="Asai D.J."/>
            <person name="Wilkes D.E."/>
            <person name="Wang Y."/>
            <person name="Cai H."/>
            <person name="Collins K."/>
            <person name="Stewart B.A."/>
            <person name="Lee S.R."/>
            <person name="Wilamowska K."/>
            <person name="Weinberg Z."/>
            <person name="Ruzzo W.L."/>
            <person name="Wloga D."/>
            <person name="Gaertig J."/>
            <person name="Frankel J."/>
            <person name="Tsao C.-C."/>
            <person name="Gorovsky M.A."/>
            <person name="Keeling P.J."/>
            <person name="Waller R.F."/>
            <person name="Patron N.J."/>
            <person name="Cherry J.M."/>
            <person name="Stover N.A."/>
            <person name="Krieger C.J."/>
            <person name="del Toro C."/>
            <person name="Ryder H.F."/>
            <person name="Williamson S.C."/>
            <person name="Barbeau R.A."/>
            <person name="Hamilton E.P."/>
            <person name="Orias E."/>
        </authorList>
    </citation>
    <scope>NUCLEOTIDE SEQUENCE [LARGE SCALE GENOMIC DNA]</scope>
    <source>
        <strain evidence="13">SB210</strain>
    </source>
</reference>
<dbReference type="SUPFAM" id="SSF53335">
    <property type="entry name" value="S-adenosyl-L-methionine-dependent methyltransferases"/>
    <property type="match status" value="1"/>
</dbReference>
<dbReference type="Gene3D" id="3.40.50.150">
    <property type="entry name" value="Vaccinia Virus protein VP39"/>
    <property type="match status" value="1"/>
</dbReference>
<evidence type="ECO:0000256" key="1">
    <source>
        <dbReference type="ARBA" id="ARBA00009059"/>
    </source>
</evidence>
<evidence type="ECO:0000256" key="6">
    <source>
        <dbReference type="ARBA" id="ARBA00039449"/>
    </source>
</evidence>
<evidence type="ECO:0000256" key="9">
    <source>
        <dbReference type="ARBA" id="ARBA00047885"/>
    </source>
</evidence>
<dbReference type="Proteomes" id="UP000009168">
    <property type="component" value="Unassembled WGS sequence"/>
</dbReference>
<protein>
    <recommendedName>
        <fullName evidence="6">Alpha N-terminal protein methyltransferase 1</fullName>
        <ecNumber evidence="5">2.1.1.244</ecNumber>
    </recommendedName>
    <alternativeName>
        <fullName evidence="7">X-Pro-Lys N-terminal protein methyltransferase 1</fullName>
    </alternativeName>
</protein>
<comment type="similarity">
    <text evidence="1">Belongs to the methyltransferase superfamily. NTM1 family.</text>
</comment>
<dbReference type="EC" id="2.1.1.244" evidence="5"/>